<reference evidence="1" key="2">
    <citation type="submission" date="2025-09" db="UniProtKB">
        <authorList>
            <consortium name="EnsemblPlants"/>
        </authorList>
    </citation>
    <scope>IDENTIFICATION</scope>
</reference>
<evidence type="ECO:0000313" key="1">
    <source>
        <dbReference type="EnsemblPlants" id="AVESA.00010b.r2.5DG0969360.1.CDS.1"/>
    </source>
</evidence>
<organism evidence="1 2">
    <name type="scientific">Avena sativa</name>
    <name type="common">Oat</name>
    <dbReference type="NCBI Taxonomy" id="4498"/>
    <lineage>
        <taxon>Eukaryota</taxon>
        <taxon>Viridiplantae</taxon>
        <taxon>Streptophyta</taxon>
        <taxon>Embryophyta</taxon>
        <taxon>Tracheophyta</taxon>
        <taxon>Spermatophyta</taxon>
        <taxon>Magnoliopsida</taxon>
        <taxon>Liliopsida</taxon>
        <taxon>Poales</taxon>
        <taxon>Poaceae</taxon>
        <taxon>BOP clade</taxon>
        <taxon>Pooideae</taxon>
        <taxon>Poodae</taxon>
        <taxon>Poeae</taxon>
        <taxon>Poeae Chloroplast Group 1 (Aveneae type)</taxon>
        <taxon>Aveninae</taxon>
        <taxon>Avena</taxon>
    </lineage>
</organism>
<keyword evidence="2" id="KW-1185">Reference proteome</keyword>
<accession>A0ACD5YIY2</accession>
<name>A0ACD5YIY2_AVESA</name>
<dbReference type="EnsemblPlants" id="AVESA.00010b.r2.5DG0969360.1">
    <property type="protein sequence ID" value="AVESA.00010b.r2.5DG0969360.1.CDS.1"/>
    <property type="gene ID" value="AVESA.00010b.r2.5DG0969360"/>
</dbReference>
<evidence type="ECO:0000313" key="2">
    <source>
        <dbReference type="Proteomes" id="UP001732700"/>
    </source>
</evidence>
<reference evidence="1" key="1">
    <citation type="submission" date="2021-05" db="EMBL/GenBank/DDBJ databases">
        <authorList>
            <person name="Scholz U."/>
            <person name="Mascher M."/>
            <person name="Fiebig A."/>
        </authorList>
    </citation>
    <scope>NUCLEOTIDE SEQUENCE [LARGE SCALE GENOMIC DNA]</scope>
</reference>
<proteinExistence type="predicted"/>
<protein>
    <submittedName>
        <fullName evidence="1">Uncharacterized protein</fullName>
    </submittedName>
</protein>
<dbReference type="Proteomes" id="UP001732700">
    <property type="component" value="Chromosome 5D"/>
</dbReference>
<sequence length="466" mass="52034">MMLTESVIRPIYVLRGFIATKKLAQSSVPMAGGRRRGRDNKLKRALTKSEILPGPTGVDHIPDHLLELVLLRVDSSLTIIRAAFTCMRWRRIVAATAFLARFRSLHSAHVPGQYHVVDPSYRDNLRPDGNNNQVFVPDPTTAGAIDRRHFSLDFLPDLVDASAPWELADSRGSLLLLYRPRKNGYGQLRFPDLVVCDPLSRRYQGIAYPPEMRLQRCFGVFLLNGAAVDETGGCIGMSNFRVMVAVYEYVPHVGAARAPRACVFSGSDGGWNLGQSAAGVPLPEFSVLSFVGRTRWSMYWAMRRDGVVLSLDETTAEFSLVPFPEAVVGMTDELSTFWVVGGEDGAVRVVRMVGRDLVVFAKLQGSTEWVKETLVRLSEATSGLPGREETDFQQPAVIVAANAKYVLLTPRGEKTWLFSVDLDTRKAERTHERNRYAGAAYPYELPWPPALQACRAADHRRRRRCR</sequence>